<evidence type="ECO:0000313" key="2">
    <source>
        <dbReference type="Proteomes" id="UP000004968"/>
    </source>
</evidence>
<dbReference type="Proteomes" id="UP000004968">
    <property type="component" value="Unassembled WGS sequence"/>
</dbReference>
<proteinExistence type="predicted"/>
<sequence length="43" mass="4986">MMEHSAISADGERKENRTGFLKSSTVFLHKIFYSCSTHRLKQL</sequence>
<organism evidence="1 2">
    <name type="scientific">Hungatella hathewayi DSM 13479</name>
    <dbReference type="NCBI Taxonomy" id="566550"/>
    <lineage>
        <taxon>Bacteria</taxon>
        <taxon>Bacillati</taxon>
        <taxon>Bacillota</taxon>
        <taxon>Clostridia</taxon>
        <taxon>Lachnospirales</taxon>
        <taxon>Lachnospiraceae</taxon>
        <taxon>Hungatella</taxon>
    </lineage>
</organism>
<gene>
    <name evidence="1" type="ORF">CLOSTHATH_02905</name>
</gene>
<name>D3AH18_9FIRM</name>
<dbReference type="EMBL" id="ACIO01000230">
    <property type="protein sequence ID" value="EFC98892.1"/>
    <property type="molecule type" value="Genomic_DNA"/>
</dbReference>
<reference evidence="1 2" key="1">
    <citation type="submission" date="2010-01" db="EMBL/GenBank/DDBJ databases">
        <authorList>
            <person name="Weinstock G."/>
            <person name="Sodergren E."/>
            <person name="Clifton S."/>
            <person name="Fulton L."/>
            <person name="Fulton B."/>
            <person name="Courtney L."/>
            <person name="Fronick C."/>
            <person name="Harrison M."/>
            <person name="Strong C."/>
            <person name="Farmer C."/>
            <person name="Delahaunty K."/>
            <person name="Markovic C."/>
            <person name="Hall O."/>
            <person name="Minx P."/>
            <person name="Tomlinson C."/>
            <person name="Mitreva M."/>
            <person name="Nelson J."/>
            <person name="Hou S."/>
            <person name="Wollam A."/>
            <person name="Pepin K.H."/>
            <person name="Johnson M."/>
            <person name="Bhonagiri V."/>
            <person name="Nash W.E."/>
            <person name="Warren W."/>
            <person name="Chinwalla A."/>
            <person name="Mardis E.R."/>
            <person name="Wilson R.K."/>
        </authorList>
    </citation>
    <scope>NUCLEOTIDE SEQUENCE [LARGE SCALE GENOMIC DNA]</scope>
    <source>
        <strain evidence="1 2">DSM 13479</strain>
    </source>
</reference>
<protein>
    <submittedName>
        <fullName evidence="1">Uncharacterized protein</fullName>
    </submittedName>
</protein>
<evidence type="ECO:0000313" key="1">
    <source>
        <dbReference type="EMBL" id="EFC98892.1"/>
    </source>
</evidence>
<accession>D3AH18</accession>
<comment type="caution">
    <text evidence="1">The sequence shown here is derived from an EMBL/GenBank/DDBJ whole genome shotgun (WGS) entry which is preliminary data.</text>
</comment>
<dbReference type="HOGENOM" id="CLU_3234616_0_0_9"/>
<dbReference type="AlphaFoldDB" id="D3AH18"/>